<dbReference type="InterPro" id="IPR013785">
    <property type="entry name" value="Aldolase_TIM"/>
</dbReference>
<dbReference type="Proteomes" id="UP000271889">
    <property type="component" value="Unassembled WGS sequence"/>
</dbReference>
<dbReference type="PANTHER" id="PTHR11452">
    <property type="entry name" value="ALPHA-GALACTOSIDASE/ALPHA-N-ACETYLGALACTOSAMINIDASE"/>
    <property type="match status" value="1"/>
</dbReference>
<organism evidence="4 5">
    <name type="scientific">Cylicostephanus goldi</name>
    <name type="common">Nematode worm</name>
    <dbReference type="NCBI Taxonomy" id="71465"/>
    <lineage>
        <taxon>Eukaryota</taxon>
        <taxon>Metazoa</taxon>
        <taxon>Ecdysozoa</taxon>
        <taxon>Nematoda</taxon>
        <taxon>Chromadorea</taxon>
        <taxon>Rhabditida</taxon>
        <taxon>Rhabditina</taxon>
        <taxon>Rhabditomorpha</taxon>
        <taxon>Strongyloidea</taxon>
        <taxon>Strongylidae</taxon>
        <taxon>Cylicostephanus</taxon>
    </lineage>
</organism>
<dbReference type="PANTHER" id="PTHR11452:SF83">
    <property type="entry name" value="ALPHA-GALACTOSIDASE"/>
    <property type="match status" value="1"/>
</dbReference>
<protein>
    <recommendedName>
        <fullName evidence="6">Alpha-galactosidase</fullName>
    </recommendedName>
</protein>
<dbReference type="EMBL" id="UYRV01106291">
    <property type="protein sequence ID" value="VDN22206.1"/>
    <property type="molecule type" value="Genomic_DNA"/>
</dbReference>
<comment type="similarity">
    <text evidence="1">Belongs to the glycosyl hydrolase 27 family.</text>
</comment>
<evidence type="ECO:0000313" key="5">
    <source>
        <dbReference type="Proteomes" id="UP000271889"/>
    </source>
</evidence>
<dbReference type="Gene3D" id="3.20.20.70">
    <property type="entry name" value="Aldolase class I"/>
    <property type="match status" value="1"/>
</dbReference>
<dbReference type="GO" id="GO:0005737">
    <property type="term" value="C:cytoplasm"/>
    <property type="evidence" value="ECO:0007669"/>
    <property type="project" value="TreeGrafter"/>
</dbReference>
<dbReference type="AlphaFoldDB" id="A0A3P7PVX1"/>
<dbReference type="GO" id="GO:0016139">
    <property type="term" value="P:glycoside catabolic process"/>
    <property type="evidence" value="ECO:0007669"/>
    <property type="project" value="TreeGrafter"/>
</dbReference>
<dbReference type="InterPro" id="IPR017853">
    <property type="entry name" value="GH"/>
</dbReference>
<evidence type="ECO:0008006" key="6">
    <source>
        <dbReference type="Google" id="ProtNLM"/>
    </source>
</evidence>
<dbReference type="OrthoDB" id="5795902at2759"/>
<dbReference type="GO" id="GO:0009311">
    <property type="term" value="P:oligosaccharide metabolic process"/>
    <property type="evidence" value="ECO:0007669"/>
    <property type="project" value="TreeGrafter"/>
</dbReference>
<evidence type="ECO:0000256" key="1">
    <source>
        <dbReference type="ARBA" id="ARBA00009743"/>
    </source>
</evidence>
<keyword evidence="2" id="KW-0378">Hydrolase</keyword>
<dbReference type="SUPFAM" id="SSF51445">
    <property type="entry name" value="(Trans)glycosidases"/>
    <property type="match status" value="1"/>
</dbReference>
<evidence type="ECO:0000256" key="3">
    <source>
        <dbReference type="ARBA" id="ARBA00023295"/>
    </source>
</evidence>
<keyword evidence="5" id="KW-1185">Reference proteome</keyword>
<evidence type="ECO:0000313" key="4">
    <source>
        <dbReference type="EMBL" id="VDN22206.1"/>
    </source>
</evidence>
<dbReference type="InterPro" id="IPR002241">
    <property type="entry name" value="Glyco_hydro_27"/>
</dbReference>
<proteinExistence type="inferred from homology"/>
<gene>
    <name evidence="4" type="ORF">CGOC_LOCUS9241</name>
</gene>
<name>A0A3P7PVX1_CYLGO</name>
<evidence type="ECO:0000256" key="2">
    <source>
        <dbReference type="ARBA" id="ARBA00022801"/>
    </source>
</evidence>
<sequence length="154" mass="17401">MQFQLVVGLPNVTIDQAMLQMTLWSIWSAPLIMSNDLRKLKPEFKKVLLNRDVIAVDQDQMGIMGKLVKKSKSVGIYLKPVTPVQGWKTSYALAVVNKNELEVKFEEITFSAPIQHHLDPYMFLQSACPLTTAFQRLPPHPVAQTCVVAHVQSR</sequence>
<keyword evidence="3" id="KW-0326">Glycosidase</keyword>
<reference evidence="4 5" key="1">
    <citation type="submission" date="2018-11" db="EMBL/GenBank/DDBJ databases">
        <authorList>
            <consortium name="Pathogen Informatics"/>
        </authorList>
    </citation>
    <scope>NUCLEOTIDE SEQUENCE [LARGE SCALE GENOMIC DNA]</scope>
</reference>
<dbReference type="Pfam" id="PF16499">
    <property type="entry name" value="Melibiase_2"/>
    <property type="match status" value="1"/>
</dbReference>
<accession>A0A3P7PVX1</accession>
<dbReference type="GO" id="GO:0004557">
    <property type="term" value="F:alpha-galactosidase activity"/>
    <property type="evidence" value="ECO:0007669"/>
    <property type="project" value="TreeGrafter"/>
</dbReference>